<dbReference type="OrthoDB" id="329282at2"/>
<dbReference type="AlphaFoldDB" id="A0A4R5TSS2"/>
<gene>
    <name evidence="1" type="ORF">E2F48_15975</name>
</gene>
<accession>A0A4R5TSS2</accession>
<dbReference type="Proteomes" id="UP000295411">
    <property type="component" value="Unassembled WGS sequence"/>
</dbReference>
<evidence type="ECO:0000313" key="1">
    <source>
        <dbReference type="EMBL" id="TDK23488.1"/>
    </source>
</evidence>
<name>A0A4R5TSS2_9MICC</name>
<proteinExistence type="predicted"/>
<keyword evidence="2" id="KW-1185">Reference proteome</keyword>
<evidence type="ECO:0000313" key="2">
    <source>
        <dbReference type="Proteomes" id="UP000295411"/>
    </source>
</evidence>
<protein>
    <submittedName>
        <fullName evidence="1">DoxX family membrane protein</fullName>
    </submittedName>
</protein>
<dbReference type="RefSeq" id="WP_133404956.1">
    <property type="nucleotide sequence ID" value="NZ_SMTK01000006.1"/>
</dbReference>
<reference evidence="1 2" key="1">
    <citation type="submission" date="2019-03" db="EMBL/GenBank/DDBJ databases">
        <title>Arthrobacter sp. nov., an bacterium isolated from biocrust in Mu Us Desert.</title>
        <authorList>
            <person name="Lixiong L."/>
        </authorList>
    </citation>
    <scope>NUCLEOTIDE SEQUENCE [LARGE SCALE GENOMIC DNA]</scope>
    <source>
        <strain evidence="1 2">SLN-3</strain>
    </source>
</reference>
<sequence length="182" mass="18777">MTLVRVIARPLTASSFAFSGVDRLRSAGKSAEQLQPVLTRLGKAVPSLAPVTADAKRVAQVLGGVQLGAGILLGLGRFSRVAGTLLAVSAAANTLVDFKSADSSTPAARKERRGQLLRNLSLVGAALLASVDTNGRPGLAWRAEHFASGAKKNAVGISKDARKQLKKADLAVRRTAADVVGS</sequence>
<comment type="caution">
    <text evidence="1">The sequence shown here is derived from an EMBL/GenBank/DDBJ whole genome shotgun (WGS) entry which is preliminary data.</text>
</comment>
<dbReference type="EMBL" id="SMTK01000006">
    <property type="protein sequence ID" value="TDK23488.1"/>
    <property type="molecule type" value="Genomic_DNA"/>
</dbReference>
<organism evidence="1 2">
    <name type="scientific">Arthrobacter crusticola</name>
    <dbReference type="NCBI Taxonomy" id="2547960"/>
    <lineage>
        <taxon>Bacteria</taxon>
        <taxon>Bacillati</taxon>
        <taxon>Actinomycetota</taxon>
        <taxon>Actinomycetes</taxon>
        <taxon>Micrococcales</taxon>
        <taxon>Micrococcaceae</taxon>
        <taxon>Arthrobacter</taxon>
    </lineage>
</organism>